<feature type="region of interest" description="Disordered" evidence="1">
    <location>
        <begin position="49"/>
        <end position="82"/>
    </location>
</feature>
<accession>A0A6J7LB24</accession>
<proteinExistence type="predicted"/>
<organism evidence="2">
    <name type="scientific">freshwater metagenome</name>
    <dbReference type="NCBI Taxonomy" id="449393"/>
    <lineage>
        <taxon>unclassified sequences</taxon>
        <taxon>metagenomes</taxon>
        <taxon>ecological metagenomes</taxon>
    </lineage>
</organism>
<protein>
    <submittedName>
        <fullName evidence="2">Unannotated protein</fullName>
    </submittedName>
</protein>
<reference evidence="2" key="1">
    <citation type="submission" date="2020-05" db="EMBL/GenBank/DDBJ databases">
        <authorList>
            <person name="Chiriac C."/>
            <person name="Salcher M."/>
            <person name="Ghai R."/>
            <person name="Kavagutti S V."/>
        </authorList>
    </citation>
    <scope>NUCLEOTIDE SEQUENCE</scope>
</reference>
<dbReference type="AlphaFoldDB" id="A0A6J7LB24"/>
<evidence type="ECO:0000313" key="2">
    <source>
        <dbReference type="EMBL" id="CAB4965351.1"/>
    </source>
</evidence>
<gene>
    <name evidence="2" type="ORF">UFOPK3772_02643</name>
</gene>
<sequence length="99" mass="10380">MLPGDPPRGTAGVFGRSVEDLPYTPGEVLLETQACLFALEAQCRHLVVPQRDGDRRHGRHPSGRRQDPGCLSLPPAPADGGGTAAVAIMAAAARMNLDP</sequence>
<name>A0A6J7LB24_9ZZZZ</name>
<evidence type="ECO:0000256" key="1">
    <source>
        <dbReference type="SAM" id="MobiDB-lite"/>
    </source>
</evidence>
<dbReference type="EMBL" id="CAFBNE010000109">
    <property type="protein sequence ID" value="CAB4965351.1"/>
    <property type="molecule type" value="Genomic_DNA"/>
</dbReference>